<dbReference type="InterPro" id="IPR002156">
    <property type="entry name" value="RNaseH_domain"/>
</dbReference>
<evidence type="ECO:0000259" key="1">
    <source>
        <dbReference type="Pfam" id="PF13456"/>
    </source>
</evidence>
<dbReference type="GO" id="GO:0003676">
    <property type="term" value="F:nucleic acid binding"/>
    <property type="evidence" value="ECO:0007669"/>
    <property type="project" value="InterPro"/>
</dbReference>
<dbReference type="AlphaFoldDB" id="A0A8J8Y6Z1"/>
<organism evidence="2">
    <name type="scientific">Oryza sativa subsp. japonica</name>
    <name type="common">Rice</name>
    <dbReference type="NCBI Taxonomy" id="39947"/>
    <lineage>
        <taxon>Eukaryota</taxon>
        <taxon>Viridiplantae</taxon>
        <taxon>Streptophyta</taxon>
        <taxon>Embryophyta</taxon>
        <taxon>Tracheophyta</taxon>
        <taxon>Spermatophyta</taxon>
        <taxon>Magnoliopsida</taxon>
        <taxon>Liliopsida</taxon>
        <taxon>Poales</taxon>
        <taxon>Poaceae</taxon>
        <taxon>BOP clade</taxon>
        <taxon>Oryzoideae</taxon>
        <taxon>Oryzeae</taxon>
        <taxon>Oryzinae</taxon>
        <taxon>Oryza</taxon>
        <taxon>Oryza sativa</taxon>
    </lineage>
</organism>
<feature type="domain" description="RNase H type-1" evidence="1">
    <location>
        <begin position="30"/>
        <end position="151"/>
    </location>
</feature>
<dbReference type="Gene3D" id="3.30.420.10">
    <property type="entry name" value="Ribonuclease H-like superfamily/Ribonuclease H"/>
    <property type="match status" value="1"/>
</dbReference>
<accession>A0A8J8Y6Z1</accession>
<dbReference type="SMR" id="A0A8J8Y6Z1"/>
<reference evidence="2" key="2">
    <citation type="submission" date="2008-12" db="EMBL/GenBank/DDBJ databases">
        <title>Improved gene annotation of the rice (Oryza sativa) genomes.</title>
        <authorList>
            <person name="Wang J."/>
            <person name="Li R."/>
            <person name="Fan W."/>
            <person name="Huang Q."/>
            <person name="Zhang J."/>
            <person name="Zhou Y."/>
            <person name="Hu Y."/>
            <person name="Zi S."/>
            <person name="Li J."/>
            <person name="Ni P."/>
            <person name="Zheng H."/>
            <person name="Zhang Y."/>
            <person name="Zhao M."/>
            <person name="Hao Q."/>
            <person name="McDermott J."/>
            <person name="Samudrala R."/>
            <person name="Kristiansen K."/>
            <person name="Wong G.K.-S."/>
        </authorList>
    </citation>
    <scope>NUCLEOTIDE SEQUENCE</scope>
</reference>
<protein>
    <recommendedName>
        <fullName evidence="1">RNase H type-1 domain-containing protein</fullName>
    </recommendedName>
</protein>
<dbReference type="EMBL" id="CM000144">
    <property type="protein sequence ID" value="EEE67260.1"/>
    <property type="molecule type" value="Genomic_DNA"/>
</dbReference>
<dbReference type="PANTHER" id="PTHR47074:SF70">
    <property type="entry name" value="OS07G0513450 PROTEIN"/>
    <property type="match status" value="1"/>
</dbReference>
<dbReference type="InterPro" id="IPR052929">
    <property type="entry name" value="RNase_H-like_EbsB-rel"/>
</dbReference>
<gene>
    <name evidence="2" type="ORF">OsJ_24426</name>
</gene>
<dbReference type="Pfam" id="PF13456">
    <property type="entry name" value="RVT_3"/>
    <property type="match status" value="1"/>
</dbReference>
<name>A0A8J8Y6Z1_ORYSJ</name>
<dbReference type="CDD" id="cd06222">
    <property type="entry name" value="RNase_H_like"/>
    <property type="match status" value="1"/>
</dbReference>
<dbReference type="PANTHER" id="PTHR47074">
    <property type="entry name" value="BNAC02G40300D PROTEIN"/>
    <property type="match status" value="1"/>
</dbReference>
<proteinExistence type="predicted"/>
<dbReference type="GO" id="GO:0004523">
    <property type="term" value="F:RNA-DNA hybrid ribonuclease activity"/>
    <property type="evidence" value="ECO:0007669"/>
    <property type="project" value="InterPro"/>
</dbReference>
<dbReference type="InterPro" id="IPR036397">
    <property type="entry name" value="RNaseH_sf"/>
</dbReference>
<reference evidence="2" key="1">
    <citation type="journal article" date="2005" name="PLoS Biol.">
        <title>The genomes of Oryza sativa: a history of duplications.</title>
        <authorList>
            <person name="Yu J."/>
            <person name="Wang J."/>
            <person name="Lin W."/>
            <person name="Li S."/>
            <person name="Li H."/>
            <person name="Zhou J."/>
            <person name="Ni P."/>
            <person name="Dong W."/>
            <person name="Hu S."/>
            <person name="Zeng C."/>
            <person name="Zhang J."/>
            <person name="Zhang Y."/>
            <person name="Li R."/>
            <person name="Xu Z."/>
            <person name="Li S."/>
            <person name="Li X."/>
            <person name="Zheng H."/>
            <person name="Cong L."/>
            <person name="Lin L."/>
            <person name="Yin J."/>
            <person name="Geng J."/>
            <person name="Li G."/>
            <person name="Shi J."/>
            <person name="Liu J."/>
            <person name="Lv H."/>
            <person name="Li J."/>
            <person name="Wang J."/>
            <person name="Deng Y."/>
            <person name="Ran L."/>
            <person name="Shi X."/>
            <person name="Wang X."/>
            <person name="Wu Q."/>
            <person name="Li C."/>
            <person name="Ren X."/>
            <person name="Wang J."/>
            <person name="Wang X."/>
            <person name="Li D."/>
            <person name="Liu D."/>
            <person name="Zhang X."/>
            <person name="Ji Z."/>
            <person name="Zhao W."/>
            <person name="Sun Y."/>
            <person name="Zhang Z."/>
            <person name="Bao J."/>
            <person name="Han Y."/>
            <person name="Dong L."/>
            <person name="Ji J."/>
            <person name="Chen P."/>
            <person name="Wu S."/>
            <person name="Liu J."/>
            <person name="Xiao Y."/>
            <person name="Bu D."/>
            <person name="Tan J."/>
            <person name="Yang L."/>
            <person name="Ye C."/>
            <person name="Zhang J."/>
            <person name="Xu J."/>
            <person name="Zhou Y."/>
            <person name="Yu Y."/>
            <person name="Zhang B."/>
            <person name="Zhuang S."/>
            <person name="Wei H."/>
            <person name="Liu B."/>
            <person name="Lei M."/>
            <person name="Yu H."/>
            <person name="Li Y."/>
            <person name="Xu H."/>
            <person name="Wei S."/>
            <person name="He X."/>
            <person name="Fang L."/>
            <person name="Zhang Z."/>
            <person name="Zhang Y."/>
            <person name="Huang X."/>
            <person name="Su Z."/>
            <person name="Tong W."/>
            <person name="Li J."/>
            <person name="Tong Z."/>
            <person name="Li S."/>
            <person name="Ye J."/>
            <person name="Wang L."/>
            <person name="Fang L."/>
            <person name="Lei T."/>
            <person name="Chen C."/>
            <person name="Chen H."/>
            <person name="Xu Z."/>
            <person name="Li H."/>
            <person name="Huang H."/>
            <person name="Zhang F."/>
            <person name="Xu H."/>
            <person name="Li N."/>
            <person name="Zhao C."/>
            <person name="Li S."/>
            <person name="Dong L."/>
            <person name="Huang Y."/>
            <person name="Li L."/>
            <person name="Xi Y."/>
            <person name="Qi Q."/>
            <person name="Li W."/>
            <person name="Zhang B."/>
            <person name="Hu W."/>
            <person name="Zhang Y."/>
            <person name="Tian X."/>
            <person name="Jiao Y."/>
            <person name="Liang X."/>
            <person name="Jin J."/>
            <person name="Gao L."/>
            <person name="Zheng W."/>
            <person name="Hao B."/>
            <person name="Liu S."/>
            <person name="Wang W."/>
            <person name="Yuan L."/>
            <person name="Cao M."/>
            <person name="McDermott J."/>
            <person name="Samudrala R."/>
            <person name="Wang J."/>
            <person name="Wong G.K."/>
            <person name="Yang H."/>
        </authorList>
    </citation>
    <scope>NUCLEOTIDE SEQUENCE [LARGE SCALE GENOMIC DNA]</scope>
</reference>
<evidence type="ECO:0000313" key="2">
    <source>
        <dbReference type="EMBL" id="EEE67260.1"/>
    </source>
</evidence>
<dbReference type="InterPro" id="IPR044730">
    <property type="entry name" value="RNase_H-like_dom_plant"/>
</dbReference>
<dbReference type="InterPro" id="IPR012337">
    <property type="entry name" value="RNaseH-like_sf"/>
</dbReference>
<dbReference type="SUPFAM" id="SSF53098">
    <property type="entry name" value="Ribonuclease H-like"/>
    <property type="match status" value="1"/>
</dbReference>
<sequence length="185" mass="19901">MADPNTLDTRVTAAVMKHWAPPPAGKIKLNVDAAYQANRKTGGWGFVLRDEEGHALLAGAGRLEFVHDVVSAEARACLSALLAISVQGVTEVEIESDSAILVSAVTSSSHSQAVGATIFAEIKMLLQLHFANSKVSFAPRSCNNVAHNLAKIGVSWDPDQSVVWVDPLPYFVRTLVIRDRTESPQ</sequence>
<dbReference type="Proteomes" id="UP000007752">
    <property type="component" value="Chromosome 7"/>
</dbReference>